<evidence type="ECO:0000313" key="5">
    <source>
        <dbReference type="Proteomes" id="UP000242877"/>
    </source>
</evidence>
<comment type="caution">
    <text evidence="4">The sequence shown here is derived from an EMBL/GenBank/DDBJ whole genome shotgun (WGS) entry which is preliminary data.</text>
</comment>
<evidence type="ECO:0000259" key="3">
    <source>
        <dbReference type="PROSITE" id="PS50219"/>
    </source>
</evidence>
<proteinExistence type="predicted"/>
<feature type="region of interest" description="Disordered" evidence="2">
    <location>
        <begin position="1"/>
        <end position="70"/>
    </location>
</feature>
<keyword evidence="5" id="KW-1185">Reference proteome</keyword>
<dbReference type="SUPFAM" id="SSF48065">
    <property type="entry name" value="DBL homology domain (DH-domain)"/>
    <property type="match status" value="1"/>
</dbReference>
<evidence type="ECO:0000313" key="4">
    <source>
        <dbReference type="EMBL" id="KZZ97963.1"/>
    </source>
</evidence>
<organism evidence="4 5">
    <name type="scientific">Ascosphaera apis ARSEF 7405</name>
    <dbReference type="NCBI Taxonomy" id="392613"/>
    <lineage>
        <taxon>Eukaryota</taxon>
        <taxon>Fungi</taxon>
        <taxon>Dikarya</taxon>
        <taxon>Ascomycota</taxon>
        <taxon>Pezizomycotina</taxon>
        <taxon>Eurotiomycetes</taxon>
        <taxon>Eurotiomycetidae</taxon>
        <taxon>Onygenales</taxon>
        <taxon>Ascosphaeraceae</taxon>
        <taxon>Ascosphaera</taxon>
    </lineage>
</organism>
<dbReference type="Gene3D" id="1.20.900.10">
    <property type="entry name" value="Dbl homology (DH) domain"/>
    <property type="match status" value="1"/>
</dbReference>
<gene>
    <name evidence="4" type="ORF">AAP_00224</name>
</gene>
<dbReference type="EMBL" id="AZGZ01000001">
    <property type="protein sequence ID" value="KZZ97963.1"/>
    <property type="molecule type" value="Genomic_DNA"/>
</dbReference>
<dbReference type="GO" id="GO:0005085">
    <property type="term" value="F:guanyl-nucleotide exchange factor activity"/>
    <property type="evidence" value="ECO:0007669"/>
    <property type="project" value="UniProtKB-KW"/>
</dbReference>
<protein>
    <submittedName>
        <fullName evidence="4">Citron-like protein</fullName>
    </submittedName>
</protein>
<evidence type="ECO:0000256" key="1">
    <source>
        <dbReference type="ARBA" id="ARBA00022658"/>
    </source>
</evidence>
<dbReference type="PROSITE" id="PS50219">
    <property type="entry name" value="CNH"/>
    <property type="match status" value="1"/>
</dbReference>
<name>A0A168DP93_9EURO</name>
<evidence type="ECO:0000256" key="2">
    <source>
        <dbReference type="SAM" id="MobiDB-lite"/>
    </source>
</evidence>
<accession>A0A168DP93</accession>
<dbReference type="PANTHER" id="PTHR46572">
    <property type="entry name" value="RHO1 GDP-GTP EXCHANGE PROTEIN 1-RELATED"/>
    <property type="match status" value="1"/>
</dbReference>
<feature type="region of interest" description="Disordered" evidence="2">
    <location>
        <begin position="122"/>
        <end position="173"/>
    </location>
</feature>
<keyword evidence="1" id="KW-0344">Guanine-nucleotide releasing factor</keyword>
<dbReference type="Pfam" id="PF00780">
    <property type="entry name" value="CNH"/>
    <property type="match status" value="1"/>
</dbReference>
<dbReference type="VEuPathDB" id="FungiDB:AAP_00224"/>
<feature type="compositionally biased region" description="Polar residues" evidence="2">
    <location>
        <begin position="127"/>
        <end position="171"/>
    </location>
</feature>
<feature type="compositionally biased region" description="Polar residues" evidence="2">
    <location>
        <begin position="21"/>
        <end position="45"/>
    </location>
</feature>
<dbReference type="InterPro" id="IPR052233">
    <property type="entry name" value="Rho-type_GEFs"/>
</dbReference>
<reference evidence="4 5" key="1">
    <citation type="journal article" date="2016" name="Genome Biol. Evol.">
        <title>Divergent and convergent evolution of fungal pathogenicity.</title>
        <authorList>
            <person name="Shang Y."/>
            <person name="Xiao G."/>
            <person name="Zheng P."/>
            <person name="Cen K."/>
            <person name="Zhan S."/>
            <person name="Wang C."/>
        </authorList>
    </citation>
    <scope>NUCLEOTIDE SEQUENCE [LARGE SCALE GENOMIC DNA]</scope>
    <source>
        <strain evidence="4 5">ARSEF 7405</strain>
    </source>
</reference>
<feature type="domain" description="CNH" evidence="3">
    <location>
        <begin position="806"/>
        <end position="1124"/>
    </location>
</feature>
<sequence>MMRASEQRMLVETSEGVHYATSINGERTSSNGRQQPVIQLPSQRSPYDMESSRVTSSPHQSSLLTPDRANPRASLSNLLHRRNASSAELSSRANLEPVHRRHLSAWASSDTTSLRQRFNLGAHEPRSSSQVNLTPAKETQVSPISARSGSLASSHARTSFETGHSSLSDFNESIDKPVSPRGLVSETGCAYPTYSKLSVRQFQASLSSAGELARSLNPPALRPAVRWMYELYRGLGLEQQTVIAAIRDLLHHTVQPLNIANAELLAFHIVSTLVIERKLVEEEGALRFVCPRPPQFTWIFKQRFCYSQEASGSESEDTDWSHDFMRPYIGGLFSSNKMTQDWPEFWNYTPKDPSILRSSPLQYQFTIRELTGLAYSTCVKYERAVCDLALPLTRHDCNVPFGGALENSDWLEFVFGHFLDLAQVTIDHFLLPLLARETKQGPFVRGISDVILDFLKVAMPAYSAAVAATRISKFLFQREESHNPFFKAYVGDIFTRLGEKLDFSSYSIAWFTFLSKTKENLKKLVEICPDEREKASLGVAYHEWMAFTEEINAQDARYETLSELQILSHRILLNPKFDPSMLALDDGGRKILCENNLFWPSGNNGGLMVVRGILLNNYLVLADTQVSLSEMFDRYHIATVNHDPIHISLLSVVSEADEAVYKFTTRNQTSYGRRNQPLGGIFDTKVLISGSMRFTDDSEAEEKLLDQLLFPFKVRHLGETTFTLFATRPSIRKEFCEKIKAARREYQVANDDPFKLRIIAESAVEEPKRKSQSKLRDIHSPALDTAIKEEKRRRSKAKNQQQTFCQAKVKCATVFKSINGIVTCAIGTSDGLYLSDYTNPGGWCKLGDFDDQKVTQIAVMYNLVFIITNGVFRVLDFSALENRTPTPQHPAPIYKKRDVSCFSIGYMNIGDNIGLGEKPAGKSKRLILALKTKSWSTNVVELYEPVASEASSKSRRSIFSIHNERYRLDEVDKFTLPSETFGLNLLCKTVAVAGSNGFHIYRPGWKEPTLVSRPDENHTPERTRSTDKNCNTANPKPLGCFGLSGENYLLAYEGVGYKVKGSSSTETSLTYNYASKAKSTCLYGRYLIVVCPDNVQIYDIVDGSRRQVIAGTNIKLIDDATSNYVDKDTDLLNDSRATSGTIFLAEMGLSRGL</sequence>
<dbReference type="InterPro" id="IPR001180">
    <property type="entry name" value="CNH_dom"/>
</dbReference>
<dbReference type="AlphaFoldDB" id="A0A168DP93"/>
<dbReference type="Proteomes" id="UP000242877">
    <property type="component" value="Unassembled WGS sequence"/>
</dbReference>
<dbReference type="OrthoDB" id="660555at2759"/>
<dbReference type="InterPro" id="IPR035899">
    <property type="entry name" value="DBL_dom_sf"/>
</dbReference>
<feature type="compositionally biased region" description="Polar residues" evidence="2">
    <location>
        <begin position="52"/>
        <end position="64"/>
    </location>
</feature>
<dbReference type="PANTHER" id="PTHR46572:SF1">
    <property type="entry name" value="RHO1 GUANINE NUCLEOTIDE EXCHANGE FACTOR TUS1"/>
    <property type="match status" value="1"/>
</dbReference>